<evidence type="ECO:0000256" key="3">
    <source>
        <dbReference type="ARBA" id="ARBA00017059"/>
    </source>
</evidence>
<proteinExistence type="inferred from homology"/>
<protein>
    <recommendedName>
        <fullName evidence="3">Signal peptidase complex subunit 1</fullName>
    </recommendedName>
</protein>
<dbReference type="GO" id="GO:0006465">
    <property type="term" value="P:signal peptide processing"/>
    <property type="evidence" value="ECO:0007669"/>
    <property type="project" value="InterPro"/>
</dbReference>
<reference evidence="10" key="1">
    <citation type="journal article" date="2022" name="New Phytol.">
        <title>Evolutionary transition to the ectomycorrhizal habit in the genomes of a hyperdiverse lineage of mushroom-forming fungi.</title>
        <authorList>
            <person name="Looney B."/>
            <person name="Miyauchi S."/>
            <person name="Morin E."/>
            <person name="Drula E."/>
            <person name="Courty P.E."/>
            <person name="Kohler A."/>
            <person name="Kuo A."/>
            <person name="LaButti K."/>
            <person name="Pangilinan J."/>
            <person name="Lipzen A."/>
            <person name="Riley R."/>
            <person name="Andreopoulos W."/>
            <person name="He G."/>
            <person name="Johnson J."/>
            <person name="Nolan M."/>
            <person name="Tritt A."/>
            <person name="Barry K.W."/>
            <person name="Grigoriev I.V."/>
            <person name="Nagy L.G."/>
            <person name="Hibbett D."/>
            <person name="Henrissat B."/>
            <person name="Matheny P.B."/>
            <person name="Labbe J."/>
            <person name="Martin F.M."/>
        </authorList>
    </citation>
    <scope>NUCLEOTIDE SEQUENCE</scope>
    <source>
        <strain evidence="10">BPL690</strain>
    </source>
</reference>
<comment type="similarity">
    <text evidence="2">Belongs to the SPCS1 family.</text>
</comment>
<evidence type="ECO:0000256" key="2">
    <source>
        <dbReference type="ARBA" id="ARBA00005245"/>
    </source>
</evidence>
<feature type="transmembrane region" description="Helical" evidence="9">
    <location>
        <begin position="16"/>
        <end position="36"/>
    </location>
</feature>
<keyword evidence="11" id="KW-1185">Reference proteome</keyword>
<keyword evidence="4 9" id="KW-0812">Transmembrane</keyword>
<dbReference type="GO" id="GO:0045047">
    <property type="term" value="P:protein targeting to ER"/>
    <property type="evidence" value="ECO:0007669"/>
    <property type="project" value="TreeGrafter"/>
</dbReference>
<organism evidence="10 11">
    <name type="scientific">Multifurca ochricompacta</name>
    <dbReference type="NCBI Taxonomy" id="376703"/>
    <lineage>
        <taxon>Eukaryota</taxon>
        <taxon>Fungi</taxon>
        <taxon>Dikarya</taxon>
        <taxon>Basidiomycota</taxon>
        <taxon>Agaricomycotina</taxon>
        <taxon>Agaricomycetes</taxon>
        <taxon>Russulales</taxon>
        <taxon>Russulaceae</taxon>
        <taxon>Multifurca</taxon>
    </lineage>
</organism>
<dbReference type="InterPro" id="IPR009542">
    <property type="entry name" value="Spc1/SPCS1"/>
</dbReference>
<dbReference type="Pfam" id="PF06645">
    <property type="entry name" value="SPC12"/>
    <property type="match status" value="1"/>
</dbReference>
<dbReference type="AlphaFoldDB" id="A0AAD4M2N6"/>
<keyword evidence="7 9" id="KW-0472">Membrane</keyword>
<evidence type="ECO:0000313" key="11">
    <source>
        <dbReference type="Proteomes" id="UP001203297"/>
    </source>
</evidence>
<comment type="subcellular location">
    <subcellularLocation>
        <location evidence="1">Endoplasmic reticulum membrane</location>
        <topology evidence="1">Multi-pass membrane protein</topology>
    </subcellularLocation>
</comment>
<evidence type="ECO:0000256" key="8">
    <source>
        <dbReference type="ARBA" id="ARBA00045204"/>
    </source>
</evidence>
<evidence type="ECO:0000313" key="10">
    <source>
        <dbReference type="EMBL" id="KAI0300010.1"/>
    </source>
</evidence>
<accession>A0AAD4M2N6</accession>
<evidence type="ECO:0000256" key="6">
    <source>
        <dbReference type="ARBA" id="ARBA00022989"/>
    </source>
</evidence>
<dbReference type="EMBL" id="WTXG01000020">
    <property type="protein sequence ID" value="KAI0300010.1"/>
    <property type="molecule type" value="Genomic_DNA"/>
</dbReference>
<dbReference type="PANTHER" id="PTHR13202">
    <property type="entry name" value="MICROSOMAL SIGNAL PEPTIDASE 12 KDA SUBUNIT"/>
    <property type="match status" value="1"/>
</dbReference>
<evidence type="ECO:0000256" key="9">
    <source>
        <dbReference type="SAM" id="Phobius"/>
    </source>
</evidence>
<dbReference type="Proteomes" id="UP001203297">
    <property type="component" value="Unassembled WGS sequence"/>
</dbReference>
<dbReference type="GO" id="GO:0005787">
    <property type="term" value="C:signal peptidase complex"/>
    <property type="evidence" value="ECO:0007669"/>
    <property type="project" value="InterPro"/>
</dbReference>
<keyword evidence="6 9" id="KW-1133">Transmembrane helix</keyword>
<evidence type="ECO:0000256" key="4">
    <source>
        <dbReference type="ARBA" id="ARBA00022692"/>
    </source>
</evidence>
<evidence type="ECO:0000256" key="5">
    <source>
        <dbReference type="ARBA" id="ARBA00022824"/>
    </source>
</evidence>
<comment type="caution">
    <text evidence="10">The sequence shown here is derived from an EMBL/GenBank/DDBJ whole genome shotgun (WGS) entry which is preliminary data.</text>
</comment>
<comment type="function">
    <text evidence="8">Component of the signal peptidase complex (SPC) which catalyzes the cleavage of N-terminal signal sequences from nascent proteins as they are translocated into the lumen of the endoplasmic reticulum. Dispensable for SPC enzymatic activity.</text>
</comment>
<feature type="transmembrane region" description="Helical" evidence="9">
    <location>
        <begin position="43"/>
        <end position="64"/>
    </location>
</feature>
<sequence length="82" mass="9336">MLKILGFEGQKLVERIAHYAVIELAVHILFLYGFLFQSIQVTFGVFGLGVAAILVIIIPPWSMFNHNPVTWLPPKETKEKQQ</sequence>
<name>A0AAD4M2N6_9AGAM</name>
<gene>
    <name evidence="10" type="ORF">B0F90DRAFT_1630548</name>
</gene>
<evidence type="ECO:0000256" key="7">
    <source>
        <dbReference type="ARBA" id="ARBA00023136"/>
    </source>
</evidence>
<evidence type="ECO:0000256" key="1">
    <source>
        <dbReference type="ARBA" id="ARBA00004477"/>
    </source>
</evidence>
<dbReference type="PANTHER" id="PTHR13202:SF0">
    <property type="entry name" value="SIGNAL PEPTIDASE COMPLEX SUBUNIT 1"/>
    <property type="match status" value="1"/>
</dbReference>
<keyword evidence="5" id="KW-0256">Endoplasmic reticulum</keyword>